<evidence type="ECO:0000256" key="6">
    <source>
        <dbReference type="ARBA" id="ARBA00023163"/>
    </source>
</evidence>
<evidence type="ECO:0000256" key="5">
    <source>
        <dbReference type="ARBA" id="ARBA00023159"/>
    </source>
</evidence>
<feature type="region of interest" description="Disordered" evidence="9">
    <location>
        <begin position="193"/>
        <end position="224"/>
    </location>
</feature>
<dbReference type="InterPro" id="IPR036955">
    <property type="entry name" value="AP2/ERF_dom_sf"/>
</dbReference>
<feature type="region of interest" description="Disordered" evidence="9">
    <location>
        <begin position="23"/>
        <end position="98"/>
    </location>
</feature>
<reference evidence="11 12" key="1">
    <citation type="submission" date="2024-01" db="EMBL/GenBank/DDBJ databases">
        <title>The complete chloroplast genome sequence of Lithospermum erythrorhizon: insights into the phylogenetic relationship among Boraginaceae species and the maternal lineages of purple gromwells.</title>
        <authorList>
            <person name="Okada T."/>
            <person name="Watanabe K."/>
        </authorList>
    </citation>
    <scope>NUCLEOTIDE SEQUENCE [LARGE SCALE GENOMIC DNA]</scope>
</reference>
<accession>A0AAV3RMV6</accession>
<feature type="domain" description="AP2/ERF" evidence="10">
    <location>
        <begin position="94"/>
        <end position="151"/>
    </location>
</feature>
<dbReference type="EMBL" id="BAABME010010290">
    <property type="protein sequence ID" value="GAA0177199.1"/>
    <property type="molecule type" value="Genomic_DNA"/>
</dbReference>
<keyword evidence="7" id="KW-0539">Nucleus</keyword>
<keyword evidence="5" id="KW-0010">Activator</keyword>
<dbReference type="Proteomes" id="UP001454036">
    <property type="component" value="Unassembled WGS sequence"/>
</dbReference>
<dbReference type="InterPro" id="IPR001471">
    <property type="entry name" value="AP2/ERF_dom"/>
</dbReference>
<dbReference type="FunFam" id="3.30.730.10:FF:000001">
    <property type="entry name" value="Ethylene-responsive transcription factor 2"/>
    <property type="match status" value="1"/>
</dbReference>
<organism evidence="11 12">
    <name type="scientific">Lithospermum erythrorhizon</name>
    <name type="common">Purple gromwell</name>
    <name type="synonym">Lithospermum officinale var. erythrorhizon</name>
    <dbReference type="NCBI Taxonomy" id="34254"/>
    <lineage>
        <taxon>Eukaryota</taxon>
        <taxon>Viridiplantae</taxon>
        <taxon>Streptophyta</taxon>
        <taxon>Embryophyta</taxon>
        <taxon>Tracheophyta</taxon>
        <taxon>Spermatophyta</taxon>
        <taxon>Magnoliopsida</taxon>
        <taxon>eudicotyledons</taxon>
        <taxon>Gunneridae</taxon>
        <taxon>Pentapetalae</taxon>
        <taxon>asterids</taxon>
        <taxon>lamiids</taxon>
        <taxon>Boraginales</taxon>
        <taxon>Boraginaceae</taxon>
        <taxon>Boraginoideae</taxon>
        <taxon>Lithospermeae</taxon>
        <taxon>Lithospermum</taxon>
    </lineage>
</organism>
<proteinExistence type="inferred from homology"/>
<dbReference type="InterPro" id="IPR051032">
    <property type="entry name" value="AP2/ERF_TF_ERF_subfamily"/>
</dbReference>
<keyword evidence="2" id="KW-0611">Plant defense</keyword>
<evidence type="ECO:0000313" key="11">
    <source>
        <dbReference type="EMBL" id="GAA0177199.1"/>
    </source>
</evidence>
<comment type="caution">
    <text evidence="11">The sequence shown here is derived from an EMBL/GenBank/DDBJ whole genome shotgun (WGS) entry which is preliminary data.</text>
</comment>
<dbReference type="GO" id="GO:0003700">
    <property type="term" value="F:DNA-binding transcription factor activity"/>
    <property type="evidence" value="ECO:0007669"/>
    <property type="project" value="InterPro"/>
</dbReference>
<dbReference type="AlphaFoldDB" id="A0AAV3RMV6"/>
<evidence type="ECO:0000313" key="12">
    <source>
        <dbReference type="Proteomes" id="UP001454036"/>
    </source>
</evidence>
<dbReference type="GO" id="GO:0003677">
    <property type="term" value="F:DNA binding"/>
    <property type="evidence" value="ECO:0007669"/>
    <property type="project" value="UniProtKB-KW"/>
</dbReference>
<dbReference type="PANTHER" id="PTHR31985">
    <property type="entry name" value="ETHYLENE-RESPONSIVE TRANSCRIPTION FACTOR ERF042-RELATED"/>
    <property type="match status" value="1"/>
</dbReference>
<dbReference type="SUPFAM" id="SSF54171">
    <property type="entry name" value="DNA-binding domain"/>
    <property type="match status" value="1"/>
</dbReference>
<dbReference type="GO" id="GO:0006952">
    <property type="term" value="P:defense response"/>
    <property type="evidence" value="ECO:0007669"/>
    <property type="project" value="UniProtKB-KW"/>
</dbReference>
<feature type="compositionally biased region" description="Low complexity" evidence="9">
    <location>
        <begin position="23"/>
        <end position="50"/>
    </location>
</feature>
<dbReference type="Pfam" id="PF00847">
    <property type="entry name" value="AP2"/>
    <property type="match status" value="1"/>
</dbReference>
<keyword evidence="12" id="KW-1185">Reference proteome</keyword>
<evidence type="ECO:0000256" key="8">
    <source>
        <dbReference type="ARBA" id="ARBA00024343"/>
    </source>
</evidence>
<name>A0AAV3RMV6_LITER</name>
<protein>
    <submittedName>
        <fullName evidence="11">DNA-binding transcription factor</fullName>
    </submittedName>
</protein>
<dbReference type="PRINTS" id="PR00367">
    <property type="entry name" value="ETHRSPELEMNT"/>
</dbReference>
<feature type="compositionally biased region" description="Polar residues" evidence="9">
    <location>
        <begin position="53"/>
        <end position="65"/>
    </location>
</feature>
<comment type="similarity">
    <text evidence="8">Belongs to the AP2/ERF transcription factor family. ERF subfamily.</text>
</comment>
<evidence type="ECO:0000256" key="3">
    <source>
        <dbReference type="ARBA" id="ARBA00023015"/>
    </source>
</evidence>
<sequence>MEDHINIESLPQKCSFLSSISQTSTSSSFSSNSNCSISSSPAYHSSSNDSSSEHQTTCTLKGSSGRTKRIPKKVQESKNIENEFGGGDESQPPSYRGVRKRSWGKFVSEIREPRKKSRIWLGTFPTAEMAARAHDVAALAIKGTSTVLNFPHLASYLPRPASNSPKDIQAAAARAAAASFEWQSLDENNQIEPDQVEPQNSHSSITSLSPETLQESSVSTSQDGDNYDDTFYNYLPDLSVGGFHTSSWQLAGSDSIFKPEEPFLWEYI</sequence>
<keyword evidence="3" id="KW-0805">Transcription regulation</keyword>
<keyword evidence="6" id="KW-0804">Transcription</keyword>
<keyword evidence="4 11" id="KW-0238">DNA-binding</keyword>
<evidence type="ECO:0000256" key="1">
    <source>
        <dbReference type="ARBA" id="ARBA00004123"/>
    </source>
</evidence>
<dbReference type="InterPro" id="IPR016177">
    <property type="entry name" value="DNA-bd_dom_sf"/>
</dbReference>
<evidence type="ECO:0000256" key="7">
    <source>
        <dbReference type="ARBA" id="ARBA00023242"/>
    </source>
</evidence>
<dbReference type="GO" id="GO:0005634">
    <property type="term" value="C:nucleus"/>
    <property type="evidence" value="ECO:0007669"/>
    <property type="project" value="UniProtKB-SubCell"/>
</dbReference>
<evidence type="ECO:0000256" key="4">
    <source>
        <dbReference type="ARBA" id="ARBA00023125"/>
    </source>
</evidence>
<dbReference type="PROSITE" id="PS51032">
    <property type="entry name" value="AP2_ERF"/>
    <property type="match status" value="1"/>
</dbReference>
<dbReference type="Gene3D" id="3.30.730.10">
    <property type="entry name" value="AP2/ERF domain"/>
    <property type="match status" value="1"/>
</dbReference>
<dbReference type="CDD" id="cd00018">
    <property type="entry name" value="AP2"/>
    <property type="match status" value="1"/>
</dbReference>
<dbReference type="PANTHER" id="PTHR31985:SF130">
    <property type="entry name" value="ETHYLENE-RESPONSIVE TRANSCRIPTION FACTOR ERF034"/>
    <property type="match status" value="1"/>
</dbReference>
<evidence type="ECO:0000256" key="2">
    <source>
        <dbReference type="ARBA" id="ARBA00022821"/>
    </source>
</evidence>
<dbReference type="SMART" id="SM00380">
    <property type="entry name" value="AP2"/>
    <property type="match status" value="1"/>
</dbReference>
<gene>
    <name evidence="11" type="ORF">LIER_29670</name>
</gene>
<comment type="subcellular location">
    <subcellularLocation>
        <location evidence="1">Nucleus</location>
    </subcellularLocation>
</comment>
<evidence type="ECO:0000256" key="9">
    <source>
        <dbReference type="SAM" id="MobiDB-lite"/>
    </source>
</evidence>
<evidence type="ECO:0000259" key="10">
    <source>
        <dbReference type="PROSITE" id="PS51032"/>
    </source>
</evidence>